<keyword evidence="1" id="KW-0472">Membrane</keyword>
<accession>A0A1I2VQ52</accession>
<organism evidence="2 3">
    <name type="scientific">Halopelagius inordinatus</name>
    <dbReference type="NCBI Taxonomy" id="553467"/>
    <lineage>
        <taxon>Archaea</taxon>
        <taxon>Methanobacteriati</taxon>
        <taxon>Methanobacteriota</taxon>
        <taxon>Stenosarchaea group</taxon>
        <taxon>Halobacteria</taxon>
        <taxon>Halobacteriales</taxon>
        <taxon>Haloferacaceae</taxon>
    </lineage>
</organism>
<evidence type="ECO:0000256" key="1">
    <source>
        <dbReference type="SAM" id="Phobius"/>
    </source>
</evidence>
<feature type="transmembrane region" description="Helical" evidence="1">
    <location>
        <begin position="29"/>
        <end position="46"/>
    </location>
</feature>
<name>A0A1I2VQ52_9EURY</name>
<gene>
    <name evidence="2" type="ORF">SAMN04488063_3235</name>
</gene>
<evidence type="ECO:0000313" key="3">
    <source>
        <dbReference type="Proteomes" id="UP000198876"/>
    </source>
</evidence>
<dbReference type="Proteomes" id="UP000198876">
    <property type="component" value="Unassembled WGS sequence"/>
</dbReference>
<reference evidence="3" key="1">
    <citation type="submission" date="2016-10" db="EMBL/GenBank/DDBJ databases">
        <authorList>
            <person name="Varghese N."/>
            <person name="Submissions S."/>
        </authorList>
    </citation>
    <scope>NUCLEOTIDE SEQUENCE [LARGE SCALE GENOMIC DNA]</scope>
    <source>
        <strain evidence="3">CGMCC 1.7739</strain>
    </source>
</reference>
<sequence length="55" mass="5828">MSLRYLLYGIRILLGLALAVAGFVEGDSVTIVAWLVVAVSGAISFWNDSGRCLAV</sequence>
<protein>
    <submittedName>
        <fullName evidence="2">Uncharacterized protein</fullName>
    </submittedName>
</protein>
<keyword evidence="1" id="KW-1133">Transmembrane helix</keyword>
<dbReference type="EMBL" id="FOOQ01000006">
    <property type="protein sequence ID" value="SFG90569.1"/>
    <property type="molecule type" value="Genomic_DNA"/>
</dbReference>
<evidence type="ECO:0000313" key="2">
    <source>
        <dbReference type="EMBL" id="SFG90569.1"/>
    </source>
</evidence>
<proteinExistence type="predicted"/>
<keyword evidence="1" id="KW-0812">Transmembrane</keyword>
<keyword evidence="3" id="KW-1185">Reference proteome</keyword>
<dbReference type="AlphaFoldDB" id="A0A1I2VQ52"/>
<feature type="transmembrane region" description="Helical" evidence="1">
    <location>
        <begin position="5"/>
        <end position="23"/>
    </location>
</feature>